<proteinExistence type="predicted"/>
<evidence type="ECO:0000313" key="3">
    <source>
        <dbReference type="Proteomes" id="UP000834106"/>
    </source>
</evidence>
<accession>A0AAD2DJI1</accession>
<protein>
    <submittedName>
        <fullName evidence="2">Uncharacterized protein</fullName>
    </submittedName>
</protein>
<evidence type="ECO:0000256" key="1">
    <source>
        <dbReference type="SAM" id="MobiDB-lite"/>
    </source>
</evidence>
<sequence length="499" mass="55931">MYSCLATDPSFRRWHARMVNHGPTKAIFDLAKILDLLKITLYSPTYDLVLFPIALSFWFSEYNTFVFPLGPMSITLRDVGALINFLPLDDFIFLGILIAGVAPKYDKKLTESYLGIQGLYTVSNAEPSHVERVAFLEETNAKAGVEIYAPQFFARQLGFGQMWPAPPCYFRNLTERFYTINKTKAQAIDARNNLLAKGFSLAHFNPTAVMHSIFDQLWPSVKRRLFTTDANHAFHLLDKPYTSSTFPIQAIPVSIRNPTSSPQLPLTRAKRPTLPPASPPIQATTAKVLAAPAPSPPTEVTSFKSSDEGTLLKDKSLVSKSSSQLVEKLPSSQGVDPPKVLMDLSIVIESTRPDKGKSPQMADKNTKCLHFSLQHADAMVRSIRDLYTSWGQVKTSSAFPEENMNNLKQSVFEYVSFMDIDIGKASATRQKDKFELLSVKLAQPLKLPSLNVSFEFKETLKREFMMGGDLRMLFRPLCLLRVLLSLFACHYSNAIKKVV</sequence>
<gene>
    <name evidence="2" type="ORF">FPE_LOCUS3724</name>
</gene>
<evidence type="ECO:0000313" key="2">
    <source>
        <dbReference type="EMBL" id="CAI9756294.1"/>
    </source>
</evidence>
<name>A0AAD2DJI1_9LAMI</name>
<keyword evidence="3" id="KW-1185">Reference proteome</keyword>
<feature type="region of interest" description="Disordered" evidence="1">
    <location>
        <begin position="257"/>
        <end position="280"/>
    </location>
</feature>
<organism evidence="2 3">
    <name type="scientific">Fraxinus pennsylvanica</name>
    <dbReference type="NCBI Taxonomy" id="56036"/>
    <lineage>
        <taxon>Eukaryota</taxon>
        <taxon>Viridiplantae</taxon>
        <taxon>Streptophyta</taxon>
        <taxon>Embryophyta</taxon>
        <taxon>Tracheophyta</taxon>
        <taxon>Spermatophyta</taxon>
        <taxon>Magnoliopsida</taxon>
        <taxon>eudicotyledons</taxon>
        <taxon>Gunneridae</taxon>
        <taxon>Pentapetalae</taxon>
        <taxon>asterids</taxon>
        <taxon>lamiids</taxon>
        <taxon>Lamiales</taxon>
        <taxon>Oleaceae</taxon>
        <taxon>Oleeae</taxon>
        <taxon>Fraxinus</taxon>
    </lineage>
</organism>
<dbReference type="AlphaFoldDB" id="A0AAD2DJI1"/>
<dbReference type="Proteomes" id="UP000834106">
    <property type="component" value="Chromosome 2"/>
</dbReference>
<dbReference type="EMBL" id="OU503037">
    <property type="protein sequence ID" value="CAI9756294.1"/>
    <property type="molecule type" value="Genomic_DNA"/>
</dbReference>
<reference evidence="2" key="1">
    <citation type="submission" date="2023-05" db="EMBL/GenBank/DDBJ databases">
        <authorList>
            <person name="Huff M."/>
        </authorList>
    </citation>
    <scope>NUCLEOTIDE SEQUENCE</scope>
</reference>